<evidence type="ECO:0000259" key="12">
    <source>
        <dbReference type="PROSITE" id="PS50038"/>
    </source>
</evidence>
<dbReference type="InterPro" id="IPR015526">
    <property type="entry name" value="Frizzled/SFRP"/>
</dbReference>
<dbReference type="GO" id="GO:0060070">
    <property type="term" value="P:canonical Wnt signaling pathway"/>
    <property type="evidence" value="ECO:0007669"/>
    <property type="project" value="TreeGrafter"/>
</dbReference>
<evidence type="ECO:0000256" key="6">
    <source>
        <dbReference type="ARBA" id="ARBA00022729"/>
    </source>
</evidence>
<dbReference type="GO" id="GO:0030154">
    <property type="term" value="P:cell differentiation"/>
    <property type="evidence" value="ECO:0007669"/>
    <property type="project" value="UniProtKB-KW"/>
</dbReference>
<evidence type="ECO:0000256" key="8">
    <source>
        <dbReference type="ARBA" id="ARBA00023157"/>
    </source>
</evidence>
<evidence type="ECO:0000313" key="14">
    <source>
        <dbReference type="Proteomes" id="UP000270296"/>
    </source>
</evidence>
<evidence type="ECO:0000256" key="9">
    <source>
        <dbReference type="PROSITE-ProRule" id="PRU00090"/>
    </source>
</evidence>
<feature type="region of interest" description="Disordered" evidence="10">
    <location>
        <begin position="289"/>
        <end position="311"/>
    </location>
</feature>
<dbReference type="GO" id="GO:0017147">
    <property type="term" value="F:Wnt-protein binding"/>
    <property type="evidence" value="ECO:0007669"/>
    <property type="project" value="TreeGrafter"/>
</dbReference>
<comment type="similarity">
    <text evidence="2">Belongs to the secreted frizzled-related protein (sFRP) family.</text>
</comment>
<dbReference type="SUPFAM" id="SSF63501">
    <property type="entry name" value="Frizzled cysteine-rich domain"/>
    <property type="match status" value="1"/>
</dbReference>
<keyword evidence="8 9" id="KW-1015">Disulfide bond</keyword>
<dbReference type="OrthoDB" id="10053709at2759"/>
<keyword evidence="11" id="KW-0812">Transmembrane</keyword>
<dbReference type="Proteomes" id="UP000270296">
    <property type="component" value="Unassembled WGS sequence"/>
</dbReference>
<dbReference type="Gene3D" id="1.10.2000.10">
    <property type="entry name" value="Frizzled cysteine-rich domain"/>
    <property type="match status" value="1"/>
</dbReference>
<keyword evidence="11" id="KW-1133">Transmembrane helix</keyword>
<dbReference type="EMBL" id="UZAM01011509">
    <property type="protein sequence ID" value="VDP16681.1"/>
    <property type="molecule type" value="Genomic_DNA"/>
</dbReference>
<dbReference type="GO" id="GO:0005615">
    <property type="term" value="C:extracellular space"/>
    <property type="evidence" value="ECO:0007669"/>
    <property type="project" value="TreeGrafter"/>
</dbReference>
<evidence type="ECO:0000256" key="4">
    <source>
        <dbReference type="ARBA" id="ARBA00022525"/>
    </source>
</evidence>
<dbReference type="FunFam" id="1.10.2000.10:FF:000001">
    <property type="entry name" value="secreted frizzled-related protein 2"/>
    <property type="match status" value="1"/>
</dbReference>
<dbReference type="PANTHER" id="PTHR11309:SF148">
    <property type="entry name" value="SECRETED FRIZZLED-RELATED PROTEIN 1"/>
    <property type="match status" value="1"/>
</dbReference>
<gene>
    <name evidence="13" type="ORF">SBAD_LOCUS8355</name>
</gene>
<evidence type="ECO:0000256" key="10">
    <source>
        <dbReference type="SAM" id="MobiDB-lite"/>
    </source>
</evidence>
<keyword evidence="5" id="KW-0879">Wnt signaling pathway</keyword>
<feature type="disulfide bond" evidence="9">
    <location>
        <begin position="61"/>
        <end position="107"/>
    </location>
</feature>
<keyword evidence="11" id="KW-0472">Membrane</keyword>
<keyword evidence="3" id="KW-0217">Developmental protein</keyword>
<dbReference type="AlphaFoldDB" id="A0A183IXK7"/>
<reference evidence="15" key="1">
    <citation type="submission" date="2016-06" db="UniProtKB">
        <authorList>
            <consortium name="WormBaseParasite"/>
        </authorList>
    </citation>
    <scope>IDENTIFICATION</scope>
</reference>
<dbReference type="InterPro" id="IPR036790">
    <property type="entry name" value="Frizzled_dom_sf"/>
</dbReference>
<comment type="subcellular location">
    <subcellularLocation>
        <location evidence="1">Secreted</location>
    </subcellularLocation>
</comment>
<dbReference type="Pfam" id="PF01392">
    <property type="entry name" value="Fz"/>
    <property type="match status" value="1"/>
</dbReference>
<organism evidence="15">
    <name type="scientific">Soboliphyme baturini</name>
    <dbReference type="NCBI Taxonomy" id="241478"/>
    <lineage>
        <taxon>Eukaryota</taxon>
        <taxon>Metazoa</taxon>
        <taxon>Ecdysozoa</taxon>
        <taxon>Nematoda</taxon>
        <taxon>Enoplea</taxon>
        <taxon>Dorylaimia</taxon>
        <taxon>Dioctophymatida</taxon>
        <taxon>Dioctophymatoidea</taxon>
        <taxon>Soboliphymatidae</taxon>
        <taxon>Soboliphyme</taxon>
    </lineage>
</organism>
<keyword evidence="7" id="KW-0221">Differentiation</keyword>
<name>A0A183IXK7_9BILA</name>
<evidence type="ECO:0000256" key="2">
    <source>
        <dbReference type="ARBA" id="ARBA00010054"/>
    </source>
</evidence>
<keyword evidence="14" id="KW-1185">Reference proteome</keyword>
<evidence type="ECO:0000256" key="1">
    <source>
        <dbReference type="ARBA" id="ARBA00004613"/>
    </source>
</evidence>
<keyword evidence="6" id="KW-0732">Signal</keyword>
<dbReference type="WBParaSite" id="SBAD_0000866401-mRNA-1">
    <property type="protein sequence ID" value="SBAD_0000866401-mRNA-1"/>
    <property type="gene ID" value="SBAD_0000866401"/>
</dbReference>
<dbReference type="PROSITE" id="PS50038">
    <property type="entry name" value="FZ"/>
    <property type="match status" value="1"/>
</dbReference>
<evidence type="ECO:0000256" key="5">
    <source>
        <dbReference type="ARBA" id="ARBA00022687"/>
    </source>
</evidence>
<feature type="disulfide bond" evidence="9">
    <location>
        <begin position="126"/>
        <end position="150"/>
    </location>
</feature>
<evidence type="ECO:0000313" key="13">
    <source>
        <dbReference type="EMBL" id="VDP16681.1"/>
    </source>
</evidence>
<reference evidence="13 14" key="2">
    <citation type="submission" date="2018-11" db="EMBL/GenBank/DDBJ databases">
        <authorList>
            <consortium name="Pathogen Informatics"/>
        </authorList>
    </citation>
    <scope>NUCLEOTIDE SEQUENCE [LARGE SCALE GENOMIC DNA]</scope>
</reference>
<accession>A0A183IXK7</accession>
<sequence length="311" mass="34654">MLVVVVLSCPFRSLLWWINFVAALCWWPLPVVQAYMSESWAMLSRMPSPTCVDIPRNFSLCHGIDYRRMRLPNLVEHETLDEAVQQAAPWISLLRLNCHADTQRFLCSLFAPVCLERAIYPCRSLCEAVKSGCEKRMEMYGFPWPEMLNCNKFPVTNDMCIQARETYQGMVVFLSCSTLPYTVRPRLRRVGEIGRRCIIFPVESGGPLTLINDDPFSHVATVDPCRDSGACLAHWELVGAGSFGCVKRPVLSTAVGWHKTRPRRSFTTAVPPLSGATLLSLSPESDGKHLQLNGAAAEDQLSDDASASAEG</sequence>
<dbReference type="PANTHER" id="PTHR11309">
    <property type="entry name" value="FRIZZLED"/>
    <property type="match status" value="1"/>
</dbReference>
<dbReference type="GO" id="GO:0035567">
    <property type="term" value="P:non-canonical Wnt signaling pathway"/>
    <property type="evidence" value="ECO:0007669"/>
    <property type="project" value="TreeGrafter"/>
</dbReference>
<dbReference type="SMART" id="SM00063">
    <property type="entry name" value="FRI"/>
    <property type="match status" value="1"/>
</dbReference>
<dbReference type="InterPro" id="IPR020067">
    <property type="entry name" value="Frizzled_dom"/>
</dbReference>
<comment type="caution">
    <text evidence="9">Lacks conserved residue(s) required for the propagation of feature annotation.</text>
</comment>
<evidence type="ECO:0000313" key="15">
    <source>
        <dbReference type="WBParaSite" id="SBAD_0000866401-mRNA-1"/>
    </source>
</evidence>
<feature type="domain" description="FZ" evidence="12">
    <location>
        <begin position="46"/>
        <end position="163"/>
    </location>
</feature>
<evidence type="ECO:0000256" key="11">
    <source>
        <dbReference type="SAM" id="Phobius"/>
    </source>
</evidence>
<keyword evidence="4" id="KW-0964">Secreted</keyword>
<protein>
    <submittedName>
        <fullName evidence="15">FZ domain-containing protein</fullName>
    </submittedName>
</protein>
<evidence type="ECO:0000256" key="7">
    <source>
        <dbReference type="ARBA" id="ARBA00022782"/>
    </source>
</evidence>
<evidence type="ECO:0000256" key="3">
    <source>
        <dbReference type="ARBA" id="ARBA00022473"/>
    </source>
</evidence>
<proteinExistence type="inferred from homology"/>
<feature type="transmembrane region" description="Helical" evidence="11">
    <location>
        <begin position="14"/>
        <end position="36"/>
    </location>
</feature>